<dbReference type="EMBL" id="BAAAZP010000201">
    <property type="protein sequence ID" value="GAA3708826.1"/>
    <property type="molecule type" value="Genomic_DNA"/>
</dbReference>
<gene>
    <name evidence="1" type="ORF">GCM10022224_087880</name>
</gene>
<evidence type="ECO:0000313" key="2">
    <source>
        <dbReference type="Proteomes" id="UP001500902"/>
    </source>
</evidence>
<name>A0ABP7DR66_9ACTN</name>
<evidence type="ECO:0000313" key="1">
    <source>
        <dbReference type="EMBL" id="GAA3708826.1"/>
    </source>
</evidence>
<dbReference type="RefSeq" id="WP_344892994.1">
    <property type="nucleotide sequence ID" value="NZ_BAAAZP010000201.1"/>
</dbReference>
<protein>
    <submittedName>
        <fullName evidence="1">ADP-ribosylglycohydrolase family protein</fullName>
    </submittedName>
</protein>
<dbReference type="Pfam" id="PF03747">
    <property type="entry name" value="ADP_ribosyl_GH"/>
    <property type="match status" value="1"/>
</dbReference>
<dbReference type="Gene3D" id="1.10.4080.10">
    <property type="entry name" value="ADP-ribosylation/Crystallin J1"/>
    <property type="match status" value="1"/>
</dbReference>
<dbReference type="SUPFAM" id="SSF101478">
    <property type="entry name" value="ADP-ribosylglycohydrolase"/>
    <property type="match status" value="1"/>
</dbReference>
<dbReference type="InterPro" id="IPR005502">
    <property type="entry name" value="Ribosyl_crysJ1"/>
</dbReference>
<proteinExistence type="predicted"/>
<dbReference type="InterPro" id="IPR036705">
    <property type="entry name" value="Ribosyl_crysJ1_sf"/>
</dbReference>
<dbReference type="Proteomes" id="UP001500902">
    <property type="component" value="Unassembled WGS sequence"/>
</dbReference>
<keyword evidence="2" id="KW-1185">Reference proteome</keyword>
<accession>A0ABP7DR66</accession>
<comment type="caution">
    <text evidence="1">The sequence shown here is derived from an EMBL/GenBank/DDBJ whole genome shotgun (WGS) entry which is preliminary data.</text>
</comment>
<reference evidence="2" key="1">
    <citation type="journal article" date="2019" name="Int. J. Syst. Evol. Microbiol.">
        <title>The Global Catalogue of Microorganisms (GCM) 10K type strain sequencing project: providing services to taxonomists for standard genome sequencing and annotation.</title>
        <authorList>
            <consortium name="The Broad Institute Genomics Platform"/>
            <consortium name="The Broad Institute Genome Sequencing Center for Infectious Disease"/>
            <person name="Wu L."/>
            <person name="Ma J."/>
        </authorList>
    </citation>
    <scope>NUCLEOTIDE SEQUENCE [LARGE SCALE GENOMIC DNA]</scope>
    <source>
        <strain evidence="2">JCM 16904</strain>
    </source>
</reference>
<sequence>MVRNHPPHDPRELLRWELAQRAESGFDLGDLPAAARPAVDGDDPAVARAFLDELDATTRDERWARDEPEDLDGILATLPAAAPVTAVGEAELRDRMLGAWLGRCAGCNLGKPVEYGDHWTAAHLRDYLELAGAYPLRDYIPVLDPMPERFELREFWPYTTRGRITESARDDDLDYTILGLHILETYGLGFGTADVATEWLDRLPYTQTYTAERLTYRNLVIGLPPDEAGKADNPHREWIGAQIRADVFGYVNPGDPRAAAELAYRDAALSHTANGVYGSMWAAALVAAAFTGDARQAVETSLTCVPPGSRLAEAIRFVLEQHATGVTWEQARAAIEERYGHYSWVHTVNNATLVVAGLLWGDGDFSATIGLTVQGGWDTDSNGATAGSVAGIISGAKRLPSHWTEPLNDTARSAIRGFDGSRISELADRAVRLAMSK</sequence>
<organism evidence="1 2">
    <name type="scientific">Nonomuraea antimicrobica</name>
    <dbReference type="NCBI Taxonomy" id="561173"/>
    <lineage>
        <taxon>Bacteria</taxon>
        <taxon>Bacillati</taxon>
        <taxon>Actinomycetota</taxon>
        <taxon>Actinomycetes</taxon>
        <taxon>Streptosporangiales</taxon>
        <taxon>Streptosporangiaceae</taxon>
        <taxon>Nonomuraea</taxon>
    </lineage>
</organism>